<evidence type="ECO:0008006" key="3">
    <source>
        <dbReference type="Google" id="ProtNLM"/>
    </source>
</evidence>
<dbReference type="InterPro" id="IPR003718">
    <property type="entry name" value="OsmC/Ohr_fam"/>
</dbReference>
<sequence>MKFLLEPCEQQARPLFQSRLLVLGIFSTIIAGITYAQTAHSYDPGTAIFTTAPAQVATQGNVPTLRDFLVRRRAALSLLQNLPSDQLQPVTLQARTTAEQRAGVRRIRIRGFQIVSDSGPDYAGYNLGPSSPESALAVIASDIADTFLSQAALKGIQLDSLEVEVASRPNLKPEAKRVPYPNNLIYTAYIASPASDAELADLRKAVEENSPIFNLITHPQKITGDIDYTKTPAKVFIPEGFQPGLREYLKYKRIAYLHLQEQAKKRVNTPVVASDRIGSRVHVKVEGGTGVRRLHIRQFEILHDNPAYLAGNDLGPSAQEHQLGVLTSCLTHIFLIQAAAQQVTLDTLEVSVKGITDIRAGRPGFENVPRSPHNIFYTVHIKSPASFEQIQKLRDDVEAVCPIYNLLKDEVELEGRIIRKGGIKGA</sequence>
<dbReference type="InterPro" id="IPR036102">
    <property type="entry name" value="OsmC/Ohrsf"/>
</dbReference>
<keyword evidence="1" id="KW-0812">Transmembrane</keyword>
<reference evidence="2" key="1">
    <citation type="submission" date="2019-03" db="EMBL/GenBank/DDBJ databases">
        <title>Single cell metagenomics reveals metabolic interactions within the superorganism composed of flagellate Streblomastix strix and complex community of Bacteroidetes bacteria on its surface.</title>
        <authorList>
            <person name="Treitli S.C."/>
            <person name="Kolisko M."/>
            <person name="Husnik F."/>
            <person name="Keeling P."/>
            <person name="Hampl V."/>
        </authorList>
    </citation>
    <scope>NUCLEOTIDE SEQUENCE</scope>
    <source>
        <strain evidence="2">STM</strain>
    </source>
</reference>
<dbReference type="PANTHER" id="PTHR35368">
    <property type="entry name" value="HYDROPEROXIDE REDUCTASE"/>
    <property type="match status" value="1"/>
</dbReference>
<accession>A0A5J4S578</accession>
<dbReference type="InterPro" id="IPR015946">
    <property type="entry name" value="KH_dom-like_a/b"/>
</dbReference>
<keyword evidence="1" id="KW-1133">Transmembrane helix</keyword>
<dbReference type="InterPro" id="IPR052924">
    <property type="entry name" value="OsmC/Ohr_hydroprdx_reductase"/>
</dbReference>
<keyword evidence="1" id="KW-0472">Membrane</keyword>
<name>A0A5J4S578_9ZZZZ</name>
<comment type="caution">
    <text evidence="2">The sequence shown here is derived from an EMBL/GenBank/DDBJ whole genome shotgun (WGS) entry which is preliminary data.</text>
</comment>
<dbReference type="Gene3D" id="3.30.300.20">
    <property type="match status" value="2"/>
</dbReference>
<dbReference type="SUPFAM" id="SSF82784">
    <property type="entry name" value="OsmC-like"/>
    <property type="match status" value="2"/>
</dbReference>
<proteinExistence type="predicted"/>
<gene>
    <name evidence="2" type="ORF">EZS27_011658</name>
</gene>
<evidence type="ECO:0000256" key="1">
    <source>
        <dbReference type="SAM" id="Phobius"/>
    </source>
</evidence>
<evidence type="ECO:0000313" key="2">
    <source>
        <dbReference type="EMBL" id="KAA6340490.1"/>
    </source>
</evidence>
<dbReference type="EMBL" id="SNRY01000457">
    <property type="protein sequence ID" value="KAA6340490.1"/>
    <property type="molecule type" value="Genomic_DNA"/>
</dbReference>
<feature type="transmembrane region" description="Helical" evidence="1">
    <location>
        <begin position="20"/>
        <end position="38"/>
    </location>
</feature>
<protein>
    <recommendedName>
        <fullName evidence="3">OsmC family protein</fullName>
    </recommendedName>
</protein>
<dbReference type="PANTHER" id="PTHR35368:SF1">
    <property type="entry name" value="HYDROPEROXIDE REDUCTASE"/>
    <property type="match status" value="1"/>
</dbReference>
<dbReference type="Pfam" id="PF02566">
    <property type="entry name" value="OsmC"/>
    <property type="match status" value="1"/>
</dbReference>
<organism evidence="2">
    <name type="scientific">termite gut metagenome</name>
    <dbReference type="NCBI Taxonomy" id="433724"/>
    <lineage>
        <taxon>unclassified sequences</taxon>
        <taxon>metagenomes</taxon>
        <taxon>organismal metagenomes</taxon>
    </lineage>
</organism>
<dbReference type="AlphaFoldDB" id="A0A5J4S578"/>